<dbReference type="Gene3D" id="1.20.1250.20">
    <property type="entry name" value="MFS general substrate transporter like domains"/>
    <property type="match status" value="1"/>
</dbReference>
<comment type="caution">
    <text evidence="7">The sequence shown here is derived from an EMBL/GenBank/DDBJ whole genome shotgun (WGS) entry which is preliminary data.</text>
</comment>
<evidence type="ECO:0000256" key="2">
    <source>
        <dbReference type="ARBA" id="ARBA00022448"/>
    </source>
</evidence>
<evidence type="ECO:0000256" key="5">
    <source>
        <dbReference type="ARBA" id="ARBA00023136"/>
    </source>
</evidence>
<comment type="subcellular location">
    <subcellularLocation>
        <location evidence="1">Endomembrane system</location>
        <topology evidence="1">Multi-pass membrane protein</topology>
    </subcellularLocation>
</comment>
<dbReference type="Proteomes" id="UP000603940">
    <property type="component" value="Unassembled WGS sequence"/>
</dbReference>
<evidence type="ECO:0000256" key="1">
    <source>
        <dbReference type="ARBA" id="ARBA00004127"/>
    </source>
</evidence>
<feature type="transmembrane region" description="Helical" evidence="6">
    <location>
        <begin position="373"/>
        <end position="396"/>
    </location>
</feature>
<protein>
    <submittedName>
        <fullName evidence="7">MFS transporter</fullName>
    </submittedName>
</protein>
<evidence type="ECO:0000313" key="7">
    <source>
        <dbReference type="EMBL" id="MBC9176862.1"/>
    </source>
</evidence>
<feature type="transmembrane region" description="Helical" evidence="6">
    <location>
        <begin position="113"/>
        <end position="136"/>
    </location>
</feature>
<organism evidence="7 8">
    <name type="scientific">Pseudoroseomonas ludipueritiae</name>
    <dbReference type="NCBI Taxonomy" id="198093"/>
    <lineage>
        <taxon>Bacteria</taxon>
        <taxon>Pseudomonadati</taxon>
        <taxon>Pseudomonadota</taxon>
        <taxon>Alphaproteobacteria</taxon>
        <taxon>Acetobacterales</taxon>
        <taxon>Acetobacteraceae</taxon>
        <taxon>Pseudoroseomonas</taxon>
    </lineage>
</organism>
<evidence type="ECO:0000313" key="8">
    <source>
        <dbReference type="Proteomes" id="UP000603940"/>
    </source>
</evidence>
<dbReference type="RefSeq" id="WP_187778005.1">
    <property type="nucleotide sequence ID" value="NZ_JACTUZ010000021.1"/>
</dbReference>
<name>A0ABR7R5B9_9PROT</name>
<dbReference type="PANTHER" id="PTHR23501">
    <property type="entry name" value="MAJOR FACILITATOR SUPERFAMILY"/>
    <property type="match status" value="1"/>
</dbReference>
<feature type="transmembrane region" description="Helical" evidence="6">
    <location>
        <begin position="175"/>
        <end position="197"/>
    </location>
</feature>
<feature type="transmembrane region" description="Helical" evidence="6">
    <location>
        <begin position="408"/>
        <end position="434"/>
    </location>
</feature>
<feature type="transmembrane region" description="Helical" evidence="6">
    <location>
        <begin position="218"/>
        <end position="237"/>
    </location>
</feature>
<reference evidence="7 8" key="1">
    <citation type="journal article" date="2009" name="Int. J. Syst. Evol. Microbiol.">
        <title>Transfer of Teichococcus ludipueritiae and Muricoccus roseus to the genus Roseomonas, as Roseomonas ludipueritiae comb. nov. and Roseomonas rosea comb. nov., respectively, and emended description of the genus Roseomonas.</title>
        <authorList>
            <person name="Sanchez-Porro C."/>
            <person name="Gallego V."/>
            <person name="Busse H.J."/>
            <person name="Kampfer P."/>
            <person name="Ventosa A."/>
        </authorList>
    </citation>
    <scope>NUCLEOTIDE SEQUENCE [LARGE SCALE GENOMIC DNA]</scope>
    <source>
        <strain evidence="7 8">DSM 14915</strain>
    </source>
</reference>
<feature type="transmembrane region" description="Helical" evidence="6">
    <location>
        <begin position="344"/>
        <end position="361"/>
    </location>
</feature>
<feature type="transmembrane region" description="Helical" evidence="6">
    <location>
        <begin position="60"/>
        <end position="77"/>
    </location>
</feature>
<dbReference type="EMBL" id="JACTUZ010000021">
    <property type="protein sequence ID" value="MBC9176862.1"/>
    <property type="molecule type" value="Genomic_DNA"/>
</dbReference>
<keyword evidence="3 6" id="KW-0812">Transmembrane</keyword>
<evidence type="ECO:0000256" key="4">
    <source>
        <dbReference type="ARBA" id="ARBA00022989"/>
    </source>
</evidence>
<keyword evidence="4 6" id="KW-1133">Transmembrane helix</keyword>
<feature type="transmembrane region" description="Helical" evidence="6">
    <location>
        <begin position="89"/>
        <end position="107"/>
    </location>
</feature>
<feature type="transmembrane region" description="Helical" evidence="6">
    <location>
        <begin position="314"/>
        <end position="337"/>
    </location>
</feature>
<dbReference type="InterPro" id="IPR036259">
    <property type="entry name" value="MFS_trans_sf"/>
</dbReference>
<keyword evidence="2" id="KW-0813">Transport</keyword>
<keyword evidence="8" id="KW-1185">Reference proteome</keyword>
<gene>
    <name evidence="7" type="ORF">IBL25_07895</name>
</gene>
<proteinExistence type="predicted"/>
<keyword evidence="5 6" id="KW-0472">Membrane</keyword>
<feature type="transmembrane region" description="Helical" evidence="6">
    <location>
        <begin position="499"/>
        <end position="520"/>
    </location>
</feature>
<evidence type="ECO:0000256" key="6">
    <source>
        <dbReference type="SAM" id="Phobius"/>
    </source>
</evidence>
<feature type="transmembrane region" description="Helical" evidence="6">
    <location>
        <begin position="273"/>
        <end position="294"/>
    </location>
</feature>
<dbReference type="SUPFAM" id="SSF103473">
    <property type="entry name" value="MFS general substrate transporter"/>
    <property type="match status" value="1"/>
</dbReference>
<accession>A0ABR7R5B9</accession>
<feature type="transmembrane region" description="Helical" evidence="6">
    <location>
        <begin position="243"/>
        <end position="261"/>
    </location>
</feature>
<evidence type="ECO:0000256" key="3">
    <source>
        <dbReference type="ARBA" id="ARBA00022692"/>
    </source>
</evidence>
<feature type="transmembrane region" description="Helical" evidence="6">
    <location>
        <begin position="21"/>
        <end position="40"/>
    </location>
</feature>
<dbReference type="PANTHER" id="PTHR23501:SF191">
    <property type="entry name" value="VACUOLAR BASIC AMINO ACID TRANSPORTER 4"/>
    <property type="match status" value="1"/>
</dbReference>
<sequence length="531" mass="56836">MSDTAPPAPPAPPPAGFLRTFGYFLASMLFGLTSGLSNNLVAVNTQAAQAQFAATTNEALWLMAAYSATSATATLLLWKFRTQYGIRIFAKLGLGFFALVSLAHLFTDDLNQAVVLRAVAGFATAPLSTLAFLYVLEPLPPAKRLTMGVCFGLMGSQVATPLARAISPHLLQLGLWHGLNVVEMGLALMSFAVVHLVPITPPPRARVFDRVDIISLPLLALGCGMVSVALTLGRYYWWTEVPWLGLTLAGGVAALVLLLAIELNRSQPLLHMRFLSSGAMIGFGGSMLILRFILAEQATGVVSFFQNLGFLNDQLTGLFWVITAATLAGYLLVAFINEPQKAEGIHLVALLLIAVGAWMDSQSTSLTRPHDMYLSQAMVAFGGAIFLPAAMSWSFAHLVRTGLNFISSYLAVFLASQTFGGLLGSAGLGTLLVYREKFHSSHVVQSLTLQNPMVAQRVQQYSGAYAGTLGDPALRGAEGTVMLAQVASRESYVLAYNDVFFAVAVATAATAVILLCHMTYKRLRSRQPLAA</sequence>